<evidence type="ECO:0000313" key="1">
    <source>
        <dbReference type="EMBL" id="OOF95608.1"/>
    </source>
</evidence>
<organism evidence="1 2">
    <name type="scientific">Aspergillus carbonarius (strain ITEM 5010)</name>
    <dbReference type="NCBI Taxonomy" id="602072"/>
    <lineage>
        <taxon>Eukaryota</taxon>
        <taxon>Fungi</taxon>
        <taxon>Dikarya</taxon>
        <taxon>Ascomycota</taxon>
        <taxon>Pezizomycotina</taxon>
        <taxon>Eurotiomycetes</taxon>
        <taxon>Eurotiomycetidae</taxon>
        <taxon>Eurotiales</taxon>
        <taxon>Aspergillaceae</taxon>
        <taxon>Aspergillus</taxon>
        <taxon>Aspergillus subgen. Circumdati</taxon>
    </lineage>
</organism>
<name>A0A1R3RM91_ASPC5</name>
<dbReference type="EMBL" id="KV907500">
    <property type="protein sequence ID" value="OOF95608.1"/>
    <property type="molecule type" value="Genomic_DNA"/>
</dbReference>
<sequence>MIRVCDGLRAILSSGAEALSTWATLTSSPSASDSLPHLPLRDPGFSIRGTSDLSTATARIRSGWV</sequence>
<dbReference type="Proteomes" id="UP000188318">
    <property type="component" value="Unassembled WGS sequence"/>
</dbReference>
<gene>
    <name evidence="1" type="ORF">ASPCADRAFT_208127</name>
</gene>
<dbReference type="VEuPathDB" id="FungiDB:ASPCADRAFT_208127"/>
<accession>A0A1R3RM91</accession>
<proteinExistence type="predicted"/>
<reference evidence="2" key="1">
    <citation type="journal article" date="2017" name="Genome Biol.">
        <title>Comparative genomics reveals high biological diversity and specific adaptations in the industrially and medically important fungal genus Aspergillus.</title>
        <authorList>
            <person name="de Vries R.P."/>
            <person name="Riley R."/>
            <person name="Wiebenga A."/>
            <person name="Aguilar-Osorio G."/>
            <person name="Amillis S."/>
            <person name="Uchima C.A."/>
            <person name="Anderluh G."/>
            <person name="Asadollahi M."/>
            <person name="Askin M."/>
            <person name="Barry K."/>
            <person name="Battaglia E."/>
            <person name="Bayram O."/>
            <person name="Benocci T."/>
            <person name="Braus-Stromeyer S.A."/>
            <person name="Caldana C."/>
            <person name="Canovas D."/>
            <person name="Cerqueira G.C."/>
            <person name="Chen F."/>
            <person name="Chen W."/>
            <person name="Choi C."/>
            <person name="Clum A."/>
            <person name="Dos Santos R.A."/>
            <person name="Damasio A.R."/>
            <person name="Diallinas G."/>
            <person name="Emri T."/>
            <person name="Fekete E."/>
            <person name="Flipphi M."/>
            <person name="Freyberg S."/>
            <person name="Gallo A."/>
            <person name="Gournas C."/>
            <person name="Habgood R."/>
            <person name="Hainaut M."/>
            <person name="Harispe M.L."/>
            <person name="Henrissat B."/>
            <person name="Hilden K.S."/>
            <person name="Hope R."/>
            <person name="Hossain A."/>
            <person name="Karabika E."/>
            <person name="Karaffa L."/>
            <person name="Karanyi Z."/>
            <person name="Krasevec N."/>
            <person name="Kuo A."/>
            <person name="Kusch H."/>
            <person name="LaButti K."/>
            <person name="Lagendijk E.L."/>
            <person name="Lapidus A."/>
            <person name="Levasseur A."/>
            <person name="Lindquist E."/>
            <person name="Lipzen A."/>
            <person name="Logrieco A.F."/>
            <person name="MacCabe A."/>
            <person name="Maekelae M.R."/>
            <person name="Malavazi I."/>
            <person name="Melin P."/>
            <person name="Meyer V."/>
            <person name="Mielnichuk N."/>
            <person name="Miskei M."/>
            <person name="Molnar A.P."/>
            <person name="Mule G."/>
            <person name="Ngan C.Y."/>
            <person name="Orejas M."/>
            <person name="Orosz E."/>
            <person name="Ouedraogo J.P."/>
            <person name="Overkamp K.M."/>
            <person name="Park H.-S."/>
            <person name="Perrone G."/>
            <person name="Piumi F."/>
            <person name="Punt P.J."/>
            <person name="Ram A.F."/>
            <person name="Ramon A."/>
            <person name="Rauscher S."/>
            <person name="Record E."/>
            <person name="Riano-Pachon D.M."/>
            <person name="Robert V."/>
            <person name="Roehrig J."/>
            <person name="Ruller R."/>
            <person name="Salamov A."/>
            <person name="Salih N.S."/>
            <person name="Samson R.A."/>
            <person name="Sandor E."/>
            <person name="Sanguinetti M."/>
            <person name="Schuetze T."/>
            <person name="Sepcic K."/>
            <person name="Shelest E."/>
            <person name="Sherlock G."/>
            <person name="Sophianopoulou V."/>
            <person name="Squina F.M."/>
            <person name="Sun H."/>
            <person name="Susca A."/>
            <person name="Todd R.B."/>
            <person name="Tsang A."/>
            <person name="Unkles S.E."/>
            <person name="van de Wiele N."/>
            <person name="van Rossen-Uffink D."/>
            <person name="Oliveira J.V."/>
            <person name="Vesth T.C."/>
            <person name="Visser J."/>
            <person name="Yu J.-H."/>
            <person name="Zhou M."/>
            <person name="Andersen M.R."/>
            <person name="Archer D.B."/>
            <person name="Baker S.E."/>
            <person name="Benoit I."/>
            <person name="Brakhage A.A."/>
            <person name="Braus G.H."/>
            <person name="Fischer R."/>
            <person name="Frisvad J.C."/>
            <person name="Goldman G.H."/>
            <person name="Houbraken J."/>
            <person name="Oakley B."/>
            <person name="Pocsi I."/>
            <person name="Scazzocchio C."/>
            <person name="Seiboth B."/>
            <person name="vanKuyk P.A."/>
            <person name="Wortman J."/>
            <person name="Dyer P.S."/>
            <person name="Grigoriev I.V."/>
        </authorList>
    </citation>
    <scope>NUCLEOTIDE SEQUENCE [LARGE SCALE GENOMIC DNA]</scope>
    <source>
        <strain evidence="2">ITEM 5010</strain>
    </source>
</reference>
<protein>
    <submittedName>
        <fullName evidence="1">Uncharacterized protein</fullName>
    </submittedName>
</protein>
<keyword evidence="2" id="KW-1185">Reference proteome</keyword>
<dbReference type="AlphaFoldDB" id="A0A1R3RM91"/>
<evidence type="ECO:0000313" key="2">
    <source>
        <dbReference type="Proteomes" id="UP000188318"/>
    </source>
</evidence>